<comment type="caution">
    <text evidence="1">The sequence shown here is derived from an EMBL/GenBank/DDBJ whole genome shotgun (WGS) entry which is preliminary data.</text>
</comment>
<name>A0A7W5CEK8_9BACL</name>
<dbReference type="EMBL" id="JACHXW010000029">
    <property type="protein sequence ID" value="MBB3155835.1"/>
    <property type="molecule type" value="Genomic_DNA"/>
</dbReference>
<dbReference type="GO" id="GO:0005737">
    <property type="term" value="C:cytoplasm"/>
    <property type="evidence" value="ECO:0007669"/>
    <property type="project" value="TreeGrafter"/>
</dbReference>
<evidence type="ECO:0000313" key="2">
    <source>
        <dbReference type="Proteomes" id="UP000518605"/>
    </source>
</evidence>
<keyword evidence="1" id="KW-0645">Protease</keyword>
<gene>
    <name evidence="1" type="ORF">FHS16_005951</name>
</gene>
<dbReference type="GO" id="GO:0016805">
    <property type="term" value="F:dipeptidase activity"/>
    <property type="evidence" value="ECO:0007669"/>
    <property type="project" value="TreeGrafter"/>
</dbReference>
<dbReference type="PANTHER" id="PTHR30575">
    <property type="entry name" value="PEPTIDASE M20"/>
    <property type="match status" value="1"/>
</dbReference>
<keyword evidence="2" id="KW-1185">Reference proteome</keyword>
<accession>A0A7W5CEK8</accession>
<keyword evidence="1" id="KW-0121">Carboxypeptidase</keyword>
<evidence type="ECO:0000313" key="1">
    <source>
        <dbReference type="EMBL" id="MBB3155835.1"/>
    </source>
</evidence>
<dbReference type="GO" id="GO:0071713">
    <property type="term" value="F:para-aminobenzoyl-glutamate hydrolase activity"/>
    <property type="evidence" value="ECO:0007669"/>
    <property type="project" value="TreeGrafter"/>
</dbReference>
<dbReference type="GO" id="GO:0004180">
    <property type="term" value="F:carboxypeptidase activity"/>
    <property type="evidence" value="ECO:0007669"/>
    <property type="project" value="UniProtKB-KW"/>
</dbReference>
<dbReference type="Proteomes" id="UP000518605">
    <property type="component" value="Unassembled WGS sequence"/>
</dbReference>
<organism evidence="1 2">
    <name type="scientific">Paenibacillus endophyticus</name>
    <dbReference type="NCBI Taxonomy" id="1294268"/>
    <lineage>
        <taxon>Bacteria</taxon>
        <taxon>Bacillati</taxon>
        <taxon>Bacillota</taxon>
        <taxon>Bacilli</taxon>
        <taxon>Bacillales</taxon>
        <taxon>Paenibacillaceae</taxon>
        <taxon>Paenibacillus</taxon>
    </lineage>
</organism>
<dbReference type="PANTHER" id="PTHR30575:SF3">
    <property type="entry name" value="PEPTIDASE M20 DIMERISATION DOMAIN-CONTAINING PROTEIN"/>
    <property type="match status" value="1"/>
</dbReference>
<dbReference type="GO" id="GO:0046657">
    <property type="term" value="P:folic acid catabolic process"/>
    <property type="evidence" value="ECO:0007669"/>
    <property type="project" value="TreeGrafter"/>
</dbReference>
<reference evidence="1 2" key="1">
    <citation type="submission" date="2020-08" db="EMBL/GenBank/DDBJ databases">
        <title>Genomic Encyclopedia of Type Strains, Phase III (KMG-III): the genomes of soil and plant-associated and newly described type strains.</title>
        <authorList>
            <person name="Whitman W."/>
        </authorList>
    </citation>
    <scope>NUCLEOTIDE SEQUENCE [LARGE SCALE GENOMIC DNA]</scope>
    <source>
        <strain evidence="1 2">CECT 8234</strain>
    </source>
</reference>
<protein>
    <submittedName>
        <fullName evidence="1">Metal-dependent amidase/aminoacylase/carboxypeptidase family protein</fullName>
    </submittedName>
</protein>
<dbReference type="Gene3D" id="3.40.630.10">
    <property type="entry name" value="Zn peptidases"/>
    <property type="match status" value="1"/>
</dbReference>
<sequence length="204" mass="22465">MKEAIIAWLKTRRHELKTTYAELHALAEPSWQEHMTTEYLQCVLEEIAMEYESFPGHTGLVAHWKGGSSPLAHAASKKGPIVALRTDIDALWQQVDGVSTANHSCGHDAHMTMALYALKALRAIGFEPEVELRSPVPAGGRSRGRRAEAAASGLPRRRRLFAWHSFASGQGDAGRHGLQRDLPWRMCHIGGRGLWPSGSCRPSG</sequence>
<dbReference type="AlphaFoldDB" id="A0A7W5CEK8"/>
<proteinExistence type="predicted"/>
<keyword evidence="1" id="KW-0378">Hydrolase</keyword>
<dbReference type="InterPro" id="IPR052030">
    <property type="entry name" value="Peptidase_M20/M20A_hydrolases"/>
</dbReference>
<dbReference type="SUPFAM" id="SSF53187">
    <property type="entry name" value="Zn-dependent exopeptidases"/>
    <property type="match status" value="1"/>
</dbReference>